<dbReference type="RefSeq" id="WP_136579832.1">
    <property type="nucleotide sequence ID" value="NZ_STFF01000008.1"/>
</dbReference>
<accession>A0A4V4GZW0</accession>
<evidence type="ECO:0000313" key="3">
    <source>
        <dbReference type="Proteomes" id="UP000306918"/>
    </source>
</evidence>
<keyword evidence="3" id="KW-1185">Reference proteome</keyword>
<gene>
    <name evidence="2" type="ORF">FAM09_24670</name>
</gene>
<dbReference type="EMBL" id="STFF01000008">
    <property type="protein sequence ID" value="THU34216.1"/>
    <property type="molecule type" value="Genomic_DNA"/>
</dbReference>
<dbReference type="Proteomes" id="UP000306918">
    <property type="component" value="Unassembled WGS sequence"/>
</dbReference>
<proteinExistence type="predicted"/>
<organism evidence="2 3">
    <name type="scientific">Niastella caeni</name>
    <dbReference type="NCBI Taxonomy" id="2569763"/>
    <lineage>
        <taxon>Bacteria</taxon>
        <taxon>Pseudomonadati</taxon>
        <taxon>Bacteroidota</taxon>
        <taxon>Chitinophagia</taxon>
        <taxon>Chitinophagales</taxon>
        <taxon>Chitinophagaceae</taxon>
        <taxon>Niastella</taxon>
    </lineage>
</organism>
<reference evidence="2 3" key="1">
    <citation type="submission" date="2019-04" db="EMBL/GenBank/DDBJ databases">
        <title>Niastella caeni sp. nov., isolated from activated sludge.</title>
        <authorList>
            <person name="Sheng M."/>
        </authorList>
    </citation>
    <scope>NUCLEOTIDE SEQUENCE [LARGE SCALE GENOMIC DNA]</scope>
    <source>
        <strain evidence="2 3">HX-2-15</strain>
    </source>
</reference>
<keyword evidence="1" id="KW-0175">Coiled coil</keyword>
<dbReference type="OrthoDB" id="9794834at2"/>
<feature type="coiled-coil region" evidence="1">
    <location>
        <begin position="106"/>
        <end position="147"/>
    </location>
</feature>
<comment type="caution">
    <text evidence="2">The sequence shown here is derived from an EMBL/GenBank/DDBJ whole genome shotgun (WGS) entry which is preliminary data.</text>
</comment>
<protein>
    <submittedName>
        <fullName evidence="2">Uncharacterized protein</fullName>
    </submittedName>
</protein>
<evidence type="ECO:0000256" key="1">
    <source>
        <dbReference type="SAM" id="Coils"/>
    </source>
</evidence>
<dbReference type="AlphaFoldDB" id="A0A4V4GZW0"/>
<sequence length="147" mass="17081">MDKKNYTQTLFDQAFTRVVLYLYKEGKLSQQNLAKEIEMPPSNLSDILKGGRGVPKNKIDFAKFILATKYNVNNSFLDTNEGPFLNQPLEPKNEEHPQFIDIKNENEKLTIINRELEVRIADLRKLNETQEELINSLKEQLLKTAKK</sequence>
<name>A0A4V4GZW0_9BACT</name>
<evidence type="ECO:0000313" key="2">
    <source>
        <dbReference type="EMBL" id="THU34216.1"/>
    </source>
</evidence>